<sequence>MLFYTREFVKSVEENKNIEDISDYIPSNTYDPAQWEHVDTKLRDLLVEKGPIRYSDINFPKDENSRHFSTTYISQLANEGTDDWKNLSAKFKIHETTNEHITNMTAWLNLEMRLLRNKTIDKRIYQENNGNFLSLIKMISEFDPVMQEHIRRIQDGEIHNHYLATELKNHITKKIKEAKYFSIILDCTLDASHQEQIPIKIEEHFLEFIKVDYTSRKFQSIYYLFSSSTKQWKILQDKVLILTLKPLSQTSWETLLQLEKMTEDLKTKSEANCLVAYKIENFEFILDMTIYKSMQSKDMYIDVAIDQLKCLISYFQDYRENEFKSAMISLKEIAINMEIEPLFREKITYFLFIVDQAISSIQNSLESFLKYDIDEEILPIEESTLIDILNYIKRLDSFSNTSILSIGKEILEELEYKNLISNFASQKTRRIIFK</sequence>
<proteinExistence type="predicted"/>
<dbReference type="Proteomes" id="UP000811246">
    <property type="component" value="Chromosome 3"/>
</dbReference>
<comment type="caution">
    <text evidence="1">The sequence shown here is derived from an EMBL/GenBank/DDBJ whole genome shotgun (WGS) entry which is preliminary data.</text>
</comment>
<organism evidence="1 2">
    <name type="scientific">Carya illinoinensis</name>
    <name type="common">Pecan</name>
    <dbReference type="NCBI Taxonomy" id="32201"/>
    <lineage>
        <taxon>Eukaryota</taxon>
        <taxon>Viridiplantae</taxon>
        <taxon>Streptophyta</taxon>
        <taxon>Embryophyta</taxon>
        <taxon>Tracheophyta</taxon>
        <taxon>Spermatophyta</taxon>
        <taxon>Magnoliopsida</taxon>
        <taxon>eudicotyledons</taxon>
        <taxon>Gunneridae</taxon>
        <taxon>Pentapetalae</taxon>
        <taxon>rosids</taxon>
        <taxon>fabids</taxon>
        <taxon>Fagales</taxon>
        <taxon>Juglandaceae</taxon>
        <taxon>Carya</taxon>
    </lineage>
</organism>
<name>A0A922JUZ5_CARIL</name>
<gene>
    <name evidence="1" type="ORF">I3842_03G129000</name>
</gene>
<dbReference type="PANTHER" id="PTHR45749">
    <property type="match status" value="1"/>
</dbReference>
<dbReference type="PANTHER" id="PTHR45749:SF32">
    <property type="entry name" value="ZINC FINGER MYM-TYPE PROTEIN 1-LIKE"/>
    <property type="match status" value="1"/>
</dbReference>
<dbReference type="EMBL" id="CM031827">
    <property type="protein sequence ID" value="KAG6721778.1"/>
    <property type="molecule type" value="Genomic_DNA"/>
</dbReference>
<protein>
    <recommendedName>
        <fullName evidence="3">DUF4371 domain-containing protein</fullName>
    </recommendedName>
</protein>
<reference evidence="1" key="1">
    <citation type="submission" date="2021-01" db="EMBL/GenBank/DDBJ databases">
        <authorList>
            <person name="Lovell J.T."/>
            <person name="Bentley N."/>
            <person name="Bhattarai G."/>
            <person name="Jenkins J.W."/>
            <person name="Sreedasyam A."/>
            <person name="Alarcon Y."/>
            <person name="Bock C."/>
            <person name="Boston L."/>
            <person name="Carlson J."/>
            <person name="Cervantes K."/>
            <person name="Clermont K."/>
            <person name="Krom N."/>
            <person name="Kubenka K."/>
            <person name="Mamidi S."/>
            <person name="Mattison C."/>
            <person name="Monteros M."/>
            <person name="Pisani C."/>
            <person name="Plott C."/>
            <person name="Rajasekar S."/>
            <person name="Rhein H.S."/>
            <person name="Rohla C."/>
            <person name="Song M."/>
            <person name="Hilaire R.S."/>
            <person name="Shu S."/>
            <person name="Wells L."/>
            <person name="Wang X."/>
            <person name="Webber J."/>
            <person name="Heerema R.J."/>
            <person name="Klein P."/>
            <person name="Conner P."/>
            <person name="Grauke L."/>
            <person name="Grimwood J."/>
            <person name="Schmutz J."/>
            <person name="Randall J.J."/>
        </authorList>
    </citation>
    <scope>NUCLEOTIDE SEQUENCE</scope>
    <source>
        <tissue evidence="1">Leaf</tissue>
    </source>
</reference>
<evidence type="ECO:0000313" key="2">
    <source>
        <dbReference type="Proteomes" id="UP000811246"/>
    </source>
</evidence>
<evidence type="ECO:0000313" key="1">
    <source>
        <dbReference type="EMBL" id="KAG6721778.1"/>
    </source>
</evidence>
<dbReference type="AlphaFoldDB" id="A0A922JUZ5"/>
<accession>A0A922JUZ5</accession>
<evidence type="ECO:0008006" key="3">
    <source>
        <dbReference type="Google" id="ProtNLM"/>
    </source>
</evidence>